<sequence length="202" mass="22189">MLIAWRTAVSFFCLNGRVVIVHTPFCAGGVLGGGDGDVIAAKRGRLSCEINSLFFFFCFVLRQTGCVVVRGGLVYFGGRTTSVGNKSKQQEEEGKAKGRMQPAKVRVEEKDQDPLECVLRLPLRAAEPAQIMIQVLRVEPPVPGTSREVQLWADDSTRSTVYVKIEASQERSLRAAVGALLEQVKLILRTMDAFPVIARHNA</sequence>
<comment type="caution">
    <text evidence="2">The sequence shown here is derived from an EMBL/GenBank/DDBJ whole genome shotgun (WGS) entry which is preliminary data.</text>
</comment>
<evidence type="ECO:0000313" key="3">
    <source>
        <dbReference type="Proteomes" id="UP000002296"/>
    </source>
</evidence>
<comment type="similarity">
    <text evidence="1">Belongs to the CTAG/PCC1 family.</text>
</comment>
<keyword evidence="3" id="KW-1185">Reference proteome</keyword>
<evidence type="ECO:0000256" key="1">
    <source>
        <dbReference type="ARBA" id="ARBA00007073"/>
    </source>
</evidence>
<dbReference type="InParanoid" id="Q4CQA3"/>
<protein>
    <recommendedName>
        <fullName evidence="4">Transcription factor Pcc1</fullName>
    </recommendedName>
</protein>
<dbReference type="RefSeq" id="XP_804305.1">
    <property type="nucleotide sequence ID" value="XM_799212.1"/>
</dbReference>
<dbReference type="EMBL" id="AAHK01002497">
    <property type="protein sequence ID" value="EAN82454.1"/>
    <property type="molecule type" value="Genomic_DNA"/>
</dbReference>
<dbReference type="Gene3D" id="3.30.310.50">
    <property type="entry name" value="Alpha-D-phosphohexomutase, C-terminal domain"/>
    <property type="match status" value="1"/>
</dbReference>
<dbReference type="KEGG" id="tcr:507671.20"/>
<dbReference type="AlphaFoldDB" id="Q4CQA3"/>
<dbReference type="InterPro" id="IPR015419">
    <property type="entry name" value="CTAG/Pcc1"/>
</dbReference>
<proteinExistence type="inferred from homology"/>
<dbReference type="Pfam" id="PF09341">
    <property type="entry name" value="Pcc1"/>
    <property type="match status" value="1"/>
</dbReference>
<organism evidence="2 3">
    <name type="scientific">Trypanosoma cruzi (strain CL Brener)</name>
    <dbReference type="NCBI Taxonomy" id="353153"/>
    <lineage>
        <taxon>Eukaryota</taxon>
        <taxon>Discoba</taxon>
        <taxon>Euglenozoa</taxon>
        <taxon>Kinetoplastea</taxon>
        <taxon>Metakinetoplastina</taxon>
        <taxon>Trypanosomatida</taxon>
        <taxon>Trypanosomatidae</taxon>
        <taxon>Trypanosoma</taxon>
        <taxon>Schizotrypanum</taxon>
    </lineage>
</organism>
<dbReference type="PaxDb" id="353153-Q4CQA3"/>
<evidence type="ECO:0000313" key="2">
    <source>
        <dbReference type="EMBL" id="EAN82454.1"/>
    </source>
</evidence>
<gene>
    <name evidence="2" type="ORF">Tc00.1047053507671.20</name>
</gene>
<name>Q4CQA3_TRYCC</name>
<dbReference type="eggNOG" id="ENOG502S9VD">
    <property type="taxonomic scope" value="Eukaryota"/>
</dbReference>
<reference evidence="2 3" key="1">
    <citation type="journal article" date="2005" name="Science">
        <title>The genome sequence of Trypanosoma cruzi, etiologic agent of Chagas disease.</title>
        <authorList>
            <person name="El-Sayed N.M."/>
            <person name="Myler P.J."/>
            <person name="Bartholomeu D.C."/>
            <person name="Nilsson D."/>
            <person name="Aggarwal G."/>
            <person name="Tran A.N."/>
            <person name="Ghedin E."/>
            <person name="Worthey E.A."/>
            <person name="Delcher A.L."/>
            <person name="Blandin G."/>
            <person name="Westenberger S.J."/>
            <person name="Caler E."/>
            <person name="Cerqueira G.C."/>
            <person name="Branche C."/>
            <person name="Haas B."/>
            <person name="Anupama A."/>
            <person name="Arner E."/>
            <person name="Aslund L."/>
            <person name="Attipoe P."/>
            <person name="Bontempi E."/>
            <person name="Bringaud F."/>
            <person name="Burton P."/>
            <person name="Cadag E."/>
            <person name="Campbell D.A."/>
            <person name="Carrington M."/>
            <person name="Crabtree J."/>
            <person name="Darban H."/>
            <person name="da Silveira J.F."/>
            <person name="de Jong P."/>
            <person name="Edwards K."/>
            <person name="Englund P.T."/>
            <person name="Fazelina G."/>
            <person name="Feldblyum T."/>
            <person name="Ferella M."/>
            <person name="Frasch A.C."/>
            <person name="Gull K."/>
            <person name="Horn D."/>
            <person name="Hou L."/>
            <person name="Huang Y."/>
            <person name="Kindlund E."/>
            <person name="Klingbeil M."/>
            <person name="Kluge S."/>
            <person name="Koo H."/>
            <person name="Lacerda D."/>
            <person name="Levin M.J."/>
            <person name="Lorenzi H."/>
            <person name="Louie T."/>
            <person name="Machado C.R."/>
            <person name="McCulloch R."/>
            <person name="McKenna A."/>
            <person name="Mizuno Y."/>
            <person name="Mottram J.C."/>
            <person name="Nelson S."/>
            <person name="Ochaya S."/>
            <person name="Osoegawa K."/>
            <person name="Pai G."/>
            <person name="Parsons M."/>
            <person name="Pentony M."/>
            <person name="Pettersson U."/>
            <person name="Pop M."/>
            <person name="Ramirez J.L."/>
            <person name="Rinta J."/>
            <person name="Robertson L."/>
            <person name="Salzberg S.L."/>
            <person name="Sanchez D.O."/>
            <person name="Seyler A."/>
            <person name="Sharma R."/>
            <person name="Shetty J."/>
            <person name="Simpson A.J."/>
            <person name="Sisk E."/>
            <person name="Tammi M.T."/>
            <person name="Tarleton R."/>
            <person name="Teixeira S."/>
            <person name="Van Aken S."/>
            <person name="Vogt C."/>
            <person name="Ward P.N."/>
            <person name="Wickstead B."/>
            <person name="Wortman J."/>
            <person name="White O."/>
            <person name="Fraser C.M."/>
            <person name="Stuart K.D."/>
            <person name="Andersson B."/>
        </authorList>
    </citation>
    <scope>NUCLEOTIDE SEQUENCE [LARGE SCALE GENOMIC DNA]</scope>
    <source>
        <strain evidence="2 3">CL Brener</strain>
    </source>
</reference>
<dbReference type="Proteomes" id="UP000002296">
    <property type="component" value="Unassembled WGS sequence"/>
</dbReference>
<dbReference type="SMR" id="Q4CQA3"/>
<dbReference type="GeneID" id="3533694"/>
<accession>Q4CQA3</accession>
<evidence type="ECO:0008006" key="4">
    <source>
        <dbReference type="Google" id="ProtNLM"/>
    </source>
</evidence>